<dbReference type="SUPFAM" id="SSF47413">
    <property type="entry name" value="lambda repressor-like DNA-binding domains"/>
    <property type="match status" value="1"/>
</dbReference>
<proteinExistence type="predicted"/>
<dbReference type="Pfam" id="PF01381">
    <property type="entry name" value="HTH_3"/>
    <property type="match status" value="1"/>
</dbReference>
<dbReference type="Proteomes" id="UP001454489">
    <property type="component" value="Unassembled WGS sequence"/>
</dbReference>
<sequence>MEIGDRIRAKREALGMSQEELATKIGYKSRSSINKIEKDGRGLPQSKILLIARALETTPDFLLGWSDDETDFYPDEVLYGINAMTSLLQYLYDDLDFHEYPLSETFEVTLKKDSNEITLNELEYNLLFDFLCSNIPNYINLIKGKTPTND</sequence>
<organism evidence="2 3">
    <name type="scientific">Maccoyibacter intestinihominis</name>
    <dbReference type="NCBI Taxonomy" id="3133499"/>
    <lineage>
        <taxon>Bacteria</taxon>
        <taxon>Bacillati</taxon>
        <taxon>Bacillota</taxon>
        <taxon>Clostridia</taxon>
        <taxon>Lachnospirales</taxon>
        <taxon>Lachnospiraceae</taxon>
        <taxon>Maccoyibacter</taxon>
    </lineage>
</organism>
<dbReference type="InterPro" id="IPR010982">
    <property type="entry name" value="Lambda_DNA-bd_dom_sf"/>
</dbReference>
<dbReference type="PROSITE" id="PS50943">
    <property type="entry name" value="HTH_CROC1"/>
    <property type="match status" value="1"/>
</dbReference>
<dbReference type="EMBL" id="JBBMEX010000002">
    <property type="protein sequence ID" value="MEQ2556739.1"/>
    <property type="molecule type" value="Genomic_DNA"/>
</dbReference>
<feature type="domain" description="HTH cro/C1-type" evidence="1">
    <location>
        <begin position="7"/>
        <end position="62"/>
    </location>
</feature>
<evidence type="ECO:0000259" key="1">
    <source>
        <dbReference type="PROSITE" id="PS50943"/>
    </source>
</evidence>
<evidence type="ECO:0000313" key="2">
    <source>
        <dbReference type="EMBL" id="MEQ2556739.1"/>
    </source>
</evidence>
<dbReference type="CDD" id="cd00093">
    <property type="entry name" value="HTH_XRE"/>
    <property type="match status" value="1"/>
</dbReference>
<dbReference type="SMART" id="SM00530">
    <property type="entry name" value="HTH_XRE"/>
    <property type="match status" value="1"/>
</dbReference>
<evidence type="ECO:0000313" key="3">
    <source>
        <dbReference type="Proteomes" id="UP001454489"/>
    </source>
</evidence>
<dbReference type="RefSeq" id="WP_353529772.1">
    <property type="nucleotide sequence ID" value="NZ_JBBMEX010000002.1"/>
</dbReference>
<keyword evidence="3" id="KW-1185">Reference proteome</keyword>
<dbReference type="InterPro" id="IPR001387">
    <property type="entry name" value="Cro/C1-type_HTH"/>
</dbReference>
<comment type="caution">
    <text evidence="2">The sequence shown here is derived from an EMBL/GenBank/DDBJ whole genome shotgun (WGS) entry which is preliminary data.</text>
</comment>
<gene>
    <name evidence="2" type="ORF">WMO43_02425</name>
</gene>
<reference evidence="2 3" key="1">
    <citation type="submission" date="2024-03" db="EMBL/GenBank/DDBJ databases">
        <title>Human intestinal bacterial collection.</title>
        <authorList>
            <person name="Pauvert C."/>
            <person name="Hitch T.C.A."/>
            <person name="Clavel T."/>
        </authorList>
    </citation>
    <scope>NUCLEOTIDE SEQUENCE [LARGE SCALE GENOMIC DNA]</scope>
    <source>
        <strain evidence="2 3">CLA-AA-H185</strain>
    </source>
</reference>
<protein>
    <submittedName>
        <fullName evidence="2">Helix-turn-helix domain-containing protein</fullName>
    </submittedName>
</protein>
<accession>A0ABV1HAJ3</accession>
<name>A0ABV1HAJ3_9FIRM</name>
<dbReference type="Gene3D" id="1.10.260.40">
    <property type="entry name" value="lambda repressor-like DNA-binding domains"/>
    <property type="match status" value="1"/>
</dbReference>